<dbReference type="Gene3D" id="3.40.80.10">
    <property type="entry name" value="Peptidoglycan recognition protein-like"/>
    <property type="match status" value="1"/>
</dbReference>
<dbReference type="InterPro" id="IPR036505">
    <property type="entry name" value="Amidase/PGRP_sf"/>
</dbReference>
<comment type="catalytic activity">
    <reaction evidence="1">
        <text>Hydrolyzes the link between N-acetylmuramoyl residues and L-amino acid residues in certain cell-wall glycopeptides.</text>
        <dbReference type="EC" id="3.5.1.28"/>
    </reaction>
</comment>
<evidence type="ECO:0000313" key="7">
    <source>
        <dbReference type="EMBL" id="SBV94829.1"/>
    </source>
</evidence>
<evidence type="ECO:0000256" key="1">
    <source>
        <dbReference type="ARBA" id="ARBA00001561"/>
    </source>
</evidence>
<reference evidence="7" key="1">
    <citation type="submission" date="2016-04" db="EMBL/GenBank/DDBJ databases">
        <authorList>
            <person name="Evans L.H."/>
            <person name="Alamgir A."/>
            <person name="Owens N."/>
            <person name="Weber N.D."/>
            <person name="Virtaneva K."/>
            <person name="Barbian K."/>
            <person name="Babar A."/>
            <person name="Rosenke K."/>
        </authorList>
    </citation>
    <scope>NUCLEOTIDE SEQUENCE</scope>
    <source>
        <strain evidence="7">86</strain>
    </source>
</reference>
<dbReference type="GO" id="GO:0008745">
    <property type="term" value="F:N-acetylmuramoyl-L-alanine amidase activity"/>
    <property type="evidence" value="ECO:0007669"/>
    <property type="project" value="UniProtKB-EC"/>
</dbReference>
<feature type="transmembrane region" description="Helical" evidence="5">
    <location>
        <begin position="27"/>
        <end position="47"/>
    </location>
</feature>
<evidence type="ECO:0000256" key="5">
    <source>
        <dbReference type="SAM" id="Phobius"/>
    </source>
</evidence>
<dbReference type="EMBL" id="FLUN01000001">
    <property type="protein sequence ID" value="SBV94829.1"/>
    <property type="molecule type" value="Genomic_DNA"/>
</dbReference>
<keyword evidence="4" id="KW-0961">Cell wall biogenesis/degradation</keyword>
<evidence type="ECO:0000256" key="4">
    <source>
        <dbReference type="ARBA" id="ARBA00023316"/>
    </source>
</evidence>
<dbReference type="SMART" id="SM00644">
    <property type="entry name" value="Ami_2"/>
    <property type="match status" value="1"/>
</dbReference>
<keyword evidence="5" id="KW-0472">Membrane</keyword>
<accession>A0A212J5T0</accession>
<protein>
    <recommendedName>
        <fullName evidence="2">N-acetylmuramoyl-L-alanine amidase</fullName>
        <ecNumber evidence="2">3.5.1.28</ecNumber>
    </recommendedName>
</protein>
<dbReference type="AlphaFoldDB" id="A0A212J5T0"/>
<dbReference type="CDD" id="cd06583">
    <property type="entry name" value="PGRP"/>
    <property type="match status" value="1"/>
</dbReference>
<name>A0A212J5T0_9FIRM</name>
<dbReference type="EC" id="3.5.1.28" evidence="2"/>
<dbReference type="InterPro" id="IPR002502">
    <property type="entry name" value="Amidase_domain"/>
</dbReference>
<dbReference type="GO" id="GO:0009253">
    <property type="term" value="P:peptidoglycan catabolic process"/>
    <property type="evidence" value="ECO:0007669"/>
    <property type="project" value="InterPro"/>
</dbReference>
<dbReference type="Pfam" id="PF01510">
    <property type="entry name" value="Amidase_2"/>
    <property type="match status" value="1"/>
</dbReference>
<keyword evidence="5" id="KW-0812">Transmembrane</keyword>
<keyword evidence="3" id="KW-0378">Hydrolase</keyword>
<proteinExistence type="predicted"/>
<gene>
    <name evidence="7" type="ORF">KL86CLO1_10566</name>
</gene>
<dbReference type="InterPro" id="IPR051206">
    <property type="entry name" value="NAMLAA_amidase_2"/>
</dbReference>
<dbReference type="PANTHER" id="PTHR30417">
    <property type="entry name" value="N-ACETYLMURAMOYL-L-ALANINE AMIDASE AMID"/>
    <property type="match status" value="1"/>
</dbReference>
<dbReference type="GO" id="GO:0009254">
    <property type="term" value="P:peptidoglycan turnover"/>
    <property type="evidence" value="ECO:0007669"/>
    <property type="project" value="TreeGrafter"/>
</dbReference>
<evidence type="ECO:0000259" key="6">
    <source>
        <dbReference type="SMART" id="SM00644"/>
    </source>
</evidence>
<dbReference type="PANTHER" id="PTHR30417:SF1">
    <property type="entry name" value="N-ACETYLMURAMOYL-L-ALANINE AMIDASE AMID"/>
    <property type="match status" value="1"/>
</dbReference>
<evidence type="ECO:0000256" key="3">
    <source>
        <dbReference type="ARBA" id="ARBA00022801"/>
    </source>
</evidence>
<keyword evidence="5" id="KW-1133">Transmembrane helix</keyword>
<sequence>MVHEKLRGVGAVARRKKKGRRSLPRPLRLPAILAGIALVLLGVWLLVSRNSAPAPAAVAPDWVEQALLPINEYSRAGETLEAVNGIVIHNTGNPGTTAAQNRSYFAGLADSHETHASSNFIVGLKGEVLQVVPSDEVAYASSQRNYDTLSIEVCHADDTGEFGDATMESLVELVQWLVDYFKLDRDQVIRHYDVTGKECPLWYVQHPEDWETFLDRIDFSHENK</sequence>
<dbReference type="SUPFAM" id="SSF55846">
    <property type="entry name" value="N-acetylmuramoyl-L-alanine amidase-like"/>
    <property type="match status" value="1"/>
</dbReference>
<dbReference type="GO" id="GO:0071555">
    <property type="term" value="P:cell wall organization"/>
    <property type="evidence" value="ECO:0007669"/>
    <property type="project" value="UniProtKB-KW"/>
</dbReference>
<feature type="domain" description="N-acetylmuramoyl-L-alanine amidase" evidence="6">
    <location>
        <begin position="73"/>
        <end position="217"/>
    </location>
</feature>
<organism evidence="7">
    <name type="scientific">uncultured Eubacteriales bacterium</name>
    <dbReference type="NCBI Taxonomy" id="172733"/>
    <lineage>
        <taxon>Bacteria</taxon>
        <taxon>Bacillati</taxon>
        <taxon>Bacillota</taxon>
        <taxon>Clostridia</taxon>
        <taxon>Eubacteriales</taxon>
        <taxon>environmental samples</taxon>
    </lineage>
</organism>
<evidence type="ECO:0000256" key="2">
    <source>
        <dbReference type="ARBA" id="ARBA00011901"/>
    </source>
</evidence>